<feature type="compositionally biased region" description="Basic residues" evidence="1">
    <location>
        <begin position="110"/>
        <end position="124"/>
    </location>
</feature>
<evidence type="ECO:0000313" key="4">
    <source>
        <dbReference type="Proteomes" id="UP001375240"/>
    </source>
</evidence>
<keyword evidence="4" id="KW-1185">Reference proteome</keyword>
<feature type="region of interest" description="Disordered" evidence="1">
    <location>
        <begin position="41"/>
        <end position="151"/>
    </location>
</feature>
<evidence type="ECO:0000313" key="3">
    <source>
        <dbReference type="EMBL" id="KAK6349718.1"/>
    </source>
</evidence>
<reference evidence="3 4" key="1">
    <citation type="submission" date="2019-10" db="EMBL/GenBank/DDBJ databases">
        <authorList>
            <person name="Palmer J.M."/>
        </authorList>
    </citation>
    <scope>NUCLEOTIDE SEQUENCE [LARGE SCALE GENOMIC DNA]</scope>
    <source>
        <strain evidence="3 4">TWF696</strain>
    </source>
</reference>
<dbReference type="EMBL" id="JAVHNQ010000004">
    <property type="protein sequence ID" value="KAK6349718.1"/>
    <property type="molecule type" value="Genomic_DNA"/>
</dbReference>
<protein>
    <recommendedName>
        <fullName evidence="2">DUF2423 domain-containing protein</fullName>
    </recommendedName>
</protein>
<evidence type="ECO:0000256" key="1">
    <source>
        <dbReference type="SAM" id="MobiDB-lite"/>
    </source>
</evidence>
<dbReference type="PANTHER" id="PTHR28219">
    <property type="entry name" value="UPF0642 PROTEIN YBL028C"/>
    <property type="match status" value="1"/>
</dbReference>
<feature type="compositionally biased region" description="Basic and acidic residues" evidence="1">
    <location>
        <begin position="65"/>
        <end position="75"/>
    </location>
</feature>
<feature type="compositionally biased region" description="Basic residues" evidence="1">
    <location>
        <begin position="132"/>
        <end position="151"/>
    </location>
</feature>
<dbReference type="AlphaFoldDB" id="A0AAV9UVG8"/>
<accession>A0AAV9UVG8</accession>
<dbReference type="InterPro" id="IPR019434">
    <property type="entry name" value="DUF2423"/>
</dbReference>
<evidence type="ECO:0000259" key="2">
    <source>
        <dbReference type="Pfam" id="PF10338"/>
    </source>
</evidence>
<feature type="domain" description="DUF2423" evidence="2">
    <location>
        <begin position="1"/>
        <end position="43"/>
    </location>
</feature>
<organism evidence="3 4">
    <name type="scientific">Orbilia brochopaga</name>
    <dbReference type="NCBI Taxonomy" id="3140254"/>
    <lineage>
        <taxon>Eukaryota</taxon>
        <taxon>Fungi</taxon>
        <taxon>Dikarya</taxon>
        <taxon>Ascomycota</taxon>
        <taxon>Pezizomycotina</taxon>
        <taxon>Orbiliomycetes</taxon>
        <taxon>Orbiliales</taxon>
        <taxon>Orbiliaceae</taxon>
        <taxon>Orbilia</taxon>
    </lineage>
</organism>
<dbReference type="Pfam" id="PF10338">
    <property type="entry name" value="YBL028C_N"/>
    <property type="match status" value="1"/>
</dbReference>
<gene>
    <name evidence="3" type="ORF">TWF696_005997</name>
</gene>
<proteinExistence type="predicted"/>
<sequence length="151" mass="16270">MAKSARASSKKAARARIRNTVYAPVENARLERLSARLLASIAQSTTPRTPNADQMEEDALGDAANRQEQHTEDQAFKTAPKDSNASTTTTTNMDIDETSTSRGPTTKAAKPSHHKISKRKRKPSAKAIVFSTRKHGGAKRGAGKGSKGTRK</sequence>
<name>A0AAV9UVG8_9PEZI</name>
<dbReference type="Proteomes" id="UP001375240">
    <property type="component" value="Unassembled WGS sequence"/>
</dbReference>
<dbReference type="PANTHER" id="PTHR28219:SF1">
    <property type="entry name" value="UPF0642 PROTEIN YBL028C"/>
    <property type="match status" value="1"/>
</dbReference>
<comment type="caution">
    <text evidence="3">The sequence shown here is derived from an EMBL/GenBank/DDBJ whole genome shotgun (WGS) entry which is preliminary data.</text>
</comment>
<dbReference type="GO" id="GO:0030687">
    <property type="term" value="C:preribosome, large subunit precursor"/>
    <property type="evidence" value="ECO:0007669"/>
    <property type="project" value="TreeGrafter"/>
</dbReference>